<dbReference type="PROSITE" id="PS50045">
    <property type="entry name" value="SIGMA54_INTERACT_4"/>
    <property type="match status" value="1"/>
</dbReference>
<evidence type="ECO:0000256" key="2">
    <source>
        <dbReference type="ARBA" id="ARBA00022840"/>
    </source>
</evidence>
<dbReference type="EMBL" id="FNJI01000046">
    <property type="protein sequence ID" value="SDP76403.1"/>
    <property type="molecule type" value="Genomic_DNA"/>
</dbReference>
<feature type="coiled-coil region" evidence="6">
    <location>
        <begin position="245"/>
        <end position="272"/>
    </location>
</feature>
<dbReference type="GO" id="GO:0006355">
    <property type="term" value="P:regulation of DNA-templated transcription"/>
    <property type="evidence" value="ECO:0007669"/>
    <property type="project" value="InterPro"/>
</dbReference>
<dbReference type="InterPro" id="IPR003593">
    <property type="entry name" value="AAA+_ATPase"/>
</dbReference>
<evidence type="ECO:0000256" key="5">
    <source>
        <dbReference type="ARBA" id="ARBA00023163"/>
    </source>
</evidence>
<sequence length="594" mass="66387">MVNELKPSDFQNPSPGAQQHLNVFHKAQLDAIGEGILSINNSGIVVLADKIIREALGIFPGDDLAEVLPKLYSEAKLTFKDLRRRFVASVRKGDLAFLVMISPIQLGVDTVGAICVFVENSDLEKMTRQMRSYQELNKELVALINSSHEGLCITDAKGKILRLNPTAERLNDIRSEDVIGKNIQQLVKNGLFEDSVTAKAIEKREIVNLLRTKNGRKIIITATPVFDDDIELIRVVVSYRDVTEIDRLQSELEKKEALKDQFQHHITEIQQEEVLSDSIVAKSQCMVNVLKQTIKLSKVDSSVLILGESGVGKGLFADLIQQNSARSQKPMIKINCGAIPESLIEAELFGHEKGAFTGADSAKPGYLEMADGGILFLDEIAELPLSSQVKLLRFLEDGHSTRIGGTKSSKFNIRILAATHRNLEEMVEQGKFRLDLFYRLNVIPLRVPPLRDRKECILPLLYNFINHFGKKDGINKRLSRTAIDALLSYSYPGNVRELMNICERLVVMTESETIDLNDLPFKVVNNNIAEINETSITGNWSRGMTLQHALDNMEKAILTKSLTLFDNQKNIASSLGVNPSTISRKLIKYNLDKI</sequence>
<dbReference type="RefSeq" id="WP_092225897.1">
    <property type="nucleotide sequence ID" value="NZ_FNJI01000046.1"/>
</dbReference>
<keyword evidence="3" id="KW-0805">Transcription regulation</keyword>
<dbReference type="InterPro" id="IPR058031">
    <property type="entry name" value="AAA_lid_NorR"/>
</dbReference>
<evidence type="ECO:0000256" key="4">
    <source>
        <dbReference type="ARBA" id="ARBA00023125"/>
    </source>
</evidence>
<dbReference type="STRING" id="91360.SAMN05660330_04002"/>
<keyword evidence="6" id="KW-0175">Coiled coil</keyword>
<keyword evidence="2" id="KW-0067">ATP-binding</keyword>
<dbReference type="GO" id="GO:0005524">
    <property type="term" value="F:ATP binding"/>
    <property type="evidence" value="ECO:0007669"/>
    <property type="project" value="UniProtKB-KW"/>
</dbReference>
<evidence type="ECO:0000256" key="1">
    <source>
        <dbReference type="ARBA" id="ARBA00022741"/>
    </source>
</evidence>
<dbReference type="Proteomes" id="UP000199073">
    <property type="component" value="Unassembled WGS sequence"/>
</dbReference>
<dbReference type="PROSITE" id="PS50112">
    <property type="entry name" value="PAS"/>
    <property type="match status" value="1"/>
</dbReference>
<dbReference type="InterPro" id="IPR025943">
    <property type="entry name" value="Sigma_54_int_dom_ATP-bd_2"/>
</dbReference>
<feature type="domain" description="Sigma-54 factor interaction" evidence="7">
    <location>
        <begin position="279"/>
        <end position="507"/>
    </location>
</feature>
<dbReference type="InterPro" id="IPR000700">
    <property type="entry name" value="PAS-assoc_C"/>
</dbReference>
<dbReference type="CDD" id="cd00130">
    <property type="entry name" value="PAS"/>
    <property type="match status" value="1"/>
</dbReference>
<dbReference type="SMART" id="SM00091">
    <property type="entry name" value="PAS"/>
    <property type="match status" value="2"/>
</dbReference>
<dbReference type="SUPFAM" id="SSF46689">
    <property type="entry name" value="Homeodomain-like"/>
    <property type="match status" value="1"/>
</dbReference>
<dbReference type="Pfam" id="PF00158">
    <property type="entry name" value="Sigma54_activat"/>
    <property type="match status" value="1"/>
</dbReference>
<keyword evidence="5" id="KW-0804">Transcription</keyword>
<dbReference type="InterPro" id="IPR025662">
    <property type="entry name" value="Sigma_54_int_dom_ATP-bd_1"/>
</dbReference>
<dbReference type="InterPro" id="IPR035965">
    <property type="entry name" value="PAS-like_dom_sf"/>
</dbReference>
<dbReference type="FunFam" id="3.40.50.300:FF:000006">
    <property type="entry name" value="DNA-binding transcriptional regulator NtrC"/>
    <property type="match status" value="1"/>
</dbReference>
<dbReference type="InterPro" id="IPR002078">
    <property type="entry name" value="Sigma_54_int"/>
</dbReference>
<dbReference type="GO" id="GO:0003677">
    <property type="term" value="F:DNA binding"/>
    <property type="evidence" value="ECO:0007669"/>
    <property type="project" value="UniProtKB-KW"/>
</dbReference>
<reference evidence="10 11" key="1">
    <citation type="submission" date="2016-10" db="EMBL/GenBank/DDBJ databases">
        <authorList>
            <person name="de Groot N.N."/>
        </authorList>
    </citation>
    <scope>NUCLEOTIDE SEQUENCE [LARGE SCALE GENOMIC DNA]</scope>
    <source>
        <strain evidence="10 11">DSM 12130</strain>
    </source>
</reference>
<dbReference type="Pfam" id="PF13426">
    <property type="entry name" value="PAS_9"/>
    <property type="match status" value="1"/>
</dbReference>
<dbReference type="NCBIfam" id="TIGR00229">
    <property type="entry name" value="sensory_box"/>
    <property type="match status" value="1"/>
</dbReference>
<dbReference type="PROSITE" id="PS00688">
    <property type="entry name" value="SIGMA54_INTERACT_3"/>
    <property type="match status" value="1"/>
</dbReference>
<dbReference type="InterPro" id="IPR009057">
    <property type="entry name" value="Homeodomain-like_sf"/>
</dbReference>
<keyword evidence="11" id="KW-1185">Reference proteome</keyword>
<gene>
    <name evidence="10" type="ORF">SAMN05660330_04002</name>
</gene>
<dbReference type="PANTHER" id="PTHR32071:SF57">
    <property type="entry name" value="C4-DICARBOXYLATE TRANSPORT TRANSCRIPTIONAL REGULATORY PROTEIN DCTD"/>
    <property type="match status" value="1"/>
</dbReference>
<evidence type="ECO:0000256" key="6">
    <source>
        <dbReference type="SAM" id="Coils"/>
    </source>
</evidence>
<feature type="domain" description="PAS" evidence="8">
    <location>
        <begin position="136"/>
        <end position="187"/>
    </location>
</feature>
<name>A0A1H0VDH6_9BACT</name>
<keyword evidence="4" id="KW-0238">DNA-binding</keyword>
<organism evidence="10 11">
    <name type="scientific">Desulforhopalus singaporensis</name>
    <dbReference type="NCBI Taxonomy" id="91360"/>
    <lineage>
        <taxon>Bacteria</taxon>
        <taxon>Pseudomonadati</taxon>
        <taxon>Thermodesulfobacteriota</taxon>
        <taxon>Desulfobulbia</taxon>
        <taxon>Desulfobulbales</taxon>
        <taxon>Desulfocapsaceae</taxon>
        <taxon>Desulforhopalus</taxon>
    </lineage>
</organism>
<evidence type="ECO:0000313" key="11">
    <source>
        <dbReference type="Proteomes" id="UP000199073"/>
    </source>
</evidence>
<dbReference type="Gene3D" id="1.10.8.60">
    <property type="match status" value="1"/>
</dbReference>
<dbReference type="InterPro" id="IPR027417">
    <property type="entry name" value="P-loop_NTPase"/>
</dbReference>
<dbReference type="CDD" id="cd00009">
    <property type="entry name" value="AAA"/>
    <property type="match status" value="1"/>
</dbReference>
<keyword evidence="1" id="KW-0547">Nucleotide-binding</keyword>
<dbReference type="SMART" id="SM00382">
    <property type="entry name" value="AAA"/>
    <property type="match status" value="1"/>
</dbReference>
<dbReference type="Gene3D" id="3.40.50.300">
    <property type="entry name" value="P-loop containing nucleotide triphosphate hydrolases"/>
    <property type="match status" value="1"/>
</dbReference>
<dbReference type="Gene3D" id="3.30.450.20">
    <property type="entry name" value="PAS domain"/>
    <property type="match status" value="1"/>
</dbReference>
<evidence type="ECO:0000259" key="9">
    <source>
        <dbReference type="PROSITE" id="PS50113"/>
    </source>
</evidence>
<dbReference type="SUPFAM" id="SSF52540">
    <property type="entry name" value="P-loop containing nucleoside triphosphate hydrolases"/>
    <property type="match status" value="1"/>
</dbReference>
<dbReference type="PROSITE" id="PS00676">
    <property type="entry name" value="SIGMA54_INTERACT_2"/>
    <property type="match status" value="1"/>
</dbReference>
<dbReference type="AlphaFoldDB" id="A0A1H0VDH6"/>
<protein>
    <submittedName>
        <fullName evidence="10">PAS domain S-box-containing protein</fullName>
    </submittedName>
</protein>
<evidence type="ECO:0000313" key="10">
    <source>
        <dbReference type="EMBL" id="SDP76403.1"/>
    </source>
</evidence>
<dbReference type="PROSITE" id="PS50113">
    <property type="entry name" value="PAC"/>
    <property type="match status" value="1"/>
</dbReference>
<dbReference type="PANTHER" id="PTHR32071">
    <property type="entry name" value="TRANSCRIPTIONAL REGULATORY PROTEIN"/>
    <property type="match status" value="1"/>
</dbReference>
<proteinExistence type="predicted"/>
<evidence type="ECO:0000259" key="7">
    <source>
        <dbReference type="PROSITE" id="PS50045"/>
    </source>
</evidence>
<feature type="domain" description="PAC" evidence="9">
    <location>
        <begin position="203"/>
        <end position="254"/>
    </location>
</feature>
<dbReference type="Gene3D" id="1.10.10.60">
    <property type="entry name" value="Homeodomain-like"/>
    <property type="match status" value="1"/>
</dbReference>
<evidence type="ECO:0000259" key="8">
    <source>
        <dbReference type="PROSITE" id="PS50112"/>
    </source>
</evidence>
<dbReference type="SUPFAM" id="SSF55785">
    <property type="entry name" value="PYP-like sensor domain (PAS domain)"/>
    <property type="match status" value="1"/>
</dbReference>
<dbReference type="Pfam" id="PF25601">
    <property type="entry name" value="AAA_lid_14"/>
    <property type="match status" value="1"/>
</dbReference>
<accession>A0A1H0VDH6</accession>
<dbReference type="InterPro" id="IPR000014">
    <property type="entry name" value="PAS"/>
</dbReference>
<dbReference type="OrthoDB" id="9763792at2"/>
<evidence type="ECO:0000256" key="3">
    <source>
        <dbReference type="ARBA" id="ARBA00023015"/>
    </source>
</evidence>
<dbReference type="PROSITE" id="PS00675">
    <property type="entry name" value="SIGMA54_INTERACT_1"/>
    <property type="match status" value="1"/>
</dbReference>
<dbReference type="InterPro" id="IPR025944">
    <property type="entry name" value="Sigma_54_int_dom_CS"/>
</dbReference>